<name>A0A9D5K8R2_UNCW3</name>
<feature type="transmembrane region" description="Helical" evidence="6">
    <location>
        <begin position="216"/>
        <end position="237"/>
    </location>
</feature>
<dbReference type="PANTHER" id="PTHR30213">
    <property type="entry name" value="INNER MEMBRANE PROTEIN YHJD"/>
    <property type="match status" value="1"/>
</dbReference>
<evidence type="ECO:0000256" key="4">
    <source>
        <dbReference type="ARBA" id="ARBA00022989"/>
    </source>
</evidence>
<evidence type="ECO:0000256" key="1">
    <source>
        <dbReference type="ARBA" id="ARBA00004651"/>
    </source>
</evidence>
<accession>A0A9D5K8R2</accession>
<dbReference type="Proteomes" id="UP000630660">
    <property type="component" value="Unassembled WGS sequence"/>
</dbReference>
<sequence>MSPKRGRKKTFFARLGTEIRDLLDKYNRRNGSLLAKGLGFSFLFGLIPLLFFAASVGGYLYRLIPESELKASRFNEFLNFIPSQAREVFLSHIQASSDNWGAVGGLGILILIIVSVALFDSLERSFATMLSAPRRKFHLGRLISLALMFGVIVFFFGAAILSTVANYLYGIIELPDLPPRLIFWGGKGLAAVILAFVLLGLYYLFARRRLRFWRTLIVAFCTALFWQVIVFAGSLLIRYAGHRVIVYGALAWVTIFLIYLRLLAELLLISSLVVSRASPQKGETA</sequence>
<protein>
    <recommendedName>
        <fullName evidence="9">YihY/virulence factor BrkB family protein</fullName>
    </recommendedName>
</protein>
<organism evidence="7 8">
    <name type="scientific">candidate division WOR-3 bacterium</name>
    <dbReference type="NCBI Taxonomy" id="2052148"/>
    <lineage>
        <taxon>Bacteria</taxon>
        <taxon>Bacteria division WOR-3</taxon>
    </lineage>
</organism>
<dbReference type="InterPro" id="IPR017039">
    <property type="entry name" value="Virul_fac_BrkB"/>
</dbReference>
<keyword evidence="2" id="KW-1003">Cell membrane</keyword>
<evidence type="ECO:0000256" key="6">
    <source>
        <dbReference type="SAM" id="Phobius"/>
    </source>
</evidence>
<dbReference type="PIRSF" id="PIRSF035875">
    <property type="entry name" value="RNase_BN"/>
    <property type="match status" value="1"/>
</dbReference>
<evidence type="ECO:0000313" key="7">
    <source>
        <dbReference type="EMBL" id="MBD3363679.1"/>
    </source>
</evidence>
<feature type="transmembrane region" description="Helical" evidence="6">
    <location>
        <begin position="38"/>
        <end position="61"/>
    </location>
</feature>
<evidence type="ECO:0008006" key="9">
    <source>
        <dbReference type="Google" id="ProtNLM"/>
    </source>
</evidence>
<dbReference type="GO" id="GO:0005886">
    <property type="term" value="C:plasma membrane"/>
    <property type="evidence" value="ECO:0007669"/>
    <property type="project" value="UniProtKB-SubCell"/>
</dbReference>
<feature type="transmembrane region" description="Helical" evidence="6">
    <location>
        <begin position="249"/>
        <end position="274"/>
    </location>
</feature>
<evidence type="ECO:0000313" key="8">
    <source>
        <dbReference type="Proteomes" id="UP000630660"/>
    </source>
</evidence>
<dbReference type="Pfam" id="PF03631">
    <property type="entry name" value="Virul_fac_BrkB"/>
    <property type="match status" value="1"/>
</dbReference>
<dbReference type="AlphaFoldDB" id="A0A9D5K8R2"/>
<keyword evidence="4 6" id="KW-1133">Transmembrane helix</keyword>
<feature type="transmembrane region" description="Helical" evidence="6">
    <location>
        <begin position="142"/>
        <end position="169"/>
    </location>
</feature>
<feature type="transmembrane region" description="Helical" evidence="6">
    <location>
        <begin position="181"/>
        <end position="204"/>
    </location>
</feature>
<comment type="subcellular location">
    <subcellularLocation>
        <location evidence="1">Cell membrane</location>
        <topology evidence="1">Multi-pass membrane protein</topology>
    </subcellularLocation>
</comment>
<evidence type="ECO:0000256" key="3">
    <source>
        <dbReference type="ARBA" id="ARBA00022692"/>
    </source>
</evidence>
<feature type="transmembrane region" description="Helical" evidence="6">
    <location>
        <begin position="100"/>
        <end position="122"/>
    </location>
</feature>
<evidence type="ECO:0000256" key="2">
    <source>
        <dbReference type="ARBA" id="ARBA00022475"/>
    </source>
</evidence>
<dbReference type="PANTHER" id="PTHR30213:SF0">
    <property type="entry name" value="UPF0761 MEMBRANE PROTEIN YIHY"/>
    <property type="match status" value="1"/>
</dbReference>
<keyword evidence="3 6" id="KW-0812">Transmembrane</keyword>
<evidence type="ECO:0000256" key="5">
    <source>
        <dbReference type="ARBA" id="ARBA00023136"/>
    </source>
</evidence>
<keyword evidence="5 6" id="KW-0472">Membrane</keyword>
<reference evidence="7" key="1">
    <citation type="submission" date="2019-11" db="EMBL/GenBank/DDBJ databases">
        <title>Microbial mats filling the niche in hypersaline microbial mats.</title>
        <authorList>
            <person name="Wong H.L."/>
            <person name="Macleod F.I."/>
            <person name="White R.A. III"/>
            <person name="Burns B.P."/>
        </authorList>
    </citation>
    <scope>NUCLEOTIDE SEQUENCE</scope>
    <source>
        <strain evidence="7">Bin_327</strain>
    </source>
</reference>
<gene>
    <name evidence="7" type="ORF">GF359_00535</name>
</gene>
<proteinExistence type="predicted"/>
<dbReference type="EMBL" id="WJKJ01000015">
    <property type="protein sequence ID" value="MBD3363679.1"/>
    <property type="molecule type" value="Genomic_DNA"/>
</dbReference>
<comment type="caution">
    <text evidence="7">The sequence shown here is derived from an EMBL/GenBank/DDBJ whole genome shotgun (WGS) entry which is preliminary data.</text>
</comment>